<dbReference type="AlphaFoldDB" id="A0A0B7A208"/>
<dbReference type="EMBL" id="HACG01028064">
    <property type="protein sequence ID" value="CEK74929.1"/>
    <property type="molecule type" value="Transcribed_RNA"/>
</dbReference>
<feature type="chain" id="PRO_5002111036" evidence="1">
    <location>
        <begin position="19"/>
        <end position="138"/>
    </location>
</feature>
<feature type="non-terminal residue" evidence="2">
    <location>
        <position position="1"/>
    </location>
</feature>
<evidence type="ECO:0000313" key="2">
    <source>
        <dbReference type="EMBL" id="CEK74929.1"/>
    </source>
</evidence>
<sequence length="138" mass="15822">DFMYTFASLSLLAISVCGDIDFNKQSTHSISNLYPQINLAACIPDNTTLVSTSQCHITHTHTSLQNLPNYSPEEDTCKGDAFISQYLLKADIYFLNQLIIQMLKQGNNKKSCMYNLFIYVEENQDQNRLEIIEFNHIM</sequence>
<proteinExistence type="predicted"/>
<gene>
    <name evidence="2" type="primary">ORF93202</name>
</gene>
<keyword evidence="1" id="KW-0732">Signal</keyword>
<organism evidence="2">
    <name type="scientific">Arion vulgaris</name>
    <dbReference type="NCBI Taxonomy" id="1028688"/>
    <lineage>
        <taxon>Eukaryota</taxon>
        <taxon>Metazoa</taxon>
        <taxon>Spiralia</taxon>
        <taxon>Lophotrochozoa</taxon>
        <taxon>Mollusca</taxon>
        <taxon>Gastropoda</taxon>
        <taxon>Heterobranchia</taxon>
        <taxon>Euthyneura</taxon>
        <taxon>Panpulmonata</taxon>
        <taxon>Eupulmonata</taxon>
        <taxon>Stylommatophora</taxon>
        <taxon>Helicina</taxon>
        <taxon>Arionoidea</taxon>
        <taxon>Arionidae</taxon>
        <taxon>Arion</taxon>
    </lineage>
</organism>
<accession>A0A0B7A208</accession>
<protein>
    <submittedName>
        <fullName evidence="2">Uncharacterized protein</fullName>
    </submittedName>
</protein>
<reference evidence="2" key="1">
    <citation type="submission" date="2014-12" db="EMBL/GenBank/DDBJ databases">
        <title>Insight into the proteome of Arion vulgaris.</title>
        <authorList>
            <person name="Aradska J."/>
            <person name="Bulat T."/>
            <person name="Smidak R."/>
            <person name="Sarate P."/>
            <person name="Gangsoo J."/>
            <person name="Sialana F."/>
            <person name="Bilban M."/>
            <person name="Lubec G."/>
        </authorList>
    </citation>
    <scope>NUCLEOTIDE SEQUENCE</scope>
    <source>
        <tissue evidence="2">Skin</tissue>
    </source>
</reference>
<name>A0A0B7A208_9EUPU</name>
<evidence type="ECO:0000256" key="1">
    <source>
        <dbReference type="SAM" id="SignalP"/>
    </source>
</evidence>
<feature type="signal peptide" evidence="1">
    <location>
        <begin position="1"/>
        <end position="18"/>
    </location>
</feature>